<proteinExistence type="predicted"/>
<sequence>MKNILVPLAFTLIAAPAVAQDKMTVMLDWFINPDHGPIILAEEKGYFADAGLDVELISPADPNEPPRMVAAGRVDLAVSYQPELHLAQREGLDLRRVGTLIETPLTCLVVRAAGPVQEMADLKGRKVGFAVAGVQEMLLDAMLSNNGVAPSEVEQINIGWSISPALMSGQVDGVIGAFRNFELNQMAIEGHEGRCFYPEAEGVPAYDELIYVAHADDMNRDMIARFLSATERAAADIVNDPTGSGETFFASDAELRNELNTRAWQDTWPRFATRPAAVDHGRYDRFETFMLESGVVEATIPAADLVVDVTAKVGQ</sequence>
<evidence type="ECO:0000256" key="1">
    <source>
        <dbReference type="SAM" id="SignalP"/>
    </source>
</evidence>
<keyword evidence="4" id="KW-1185">Reference proteome</keyword>
<dbReference type="EMBL" id="ABID01000004">
    <property type="protein sequence ID" value="EDQ04305.1"/>
    <property type="molecule type" value="Genomic_DNA"/>
</dbReference>
<dbReference type="Gene3D" id="3.40.190.10">
    <property type="entry name" value="Periplasmic binding protein-like II"/>
    <property type="match status" value="2"/>
</dbReference>
<dbReference type="Pfam" id="PF09084">
    <property type="entry name" value="NMT1"/>
    <property type="match status" value="1"/>
</dbReference>
<evidence type="ECO:0000313" key="4">
    <source>
        <dbReference type="Proteomes" id="UP000003257"/>
    </source>
</evidence>
<comment type="caution">
    <text evidence="3">The sequence shown here is derived from an EMBL/GenBank/DDBJ whole genome shotgun (WGS) entry which is preliminary data.</text>
</comment>
<feature type="chain" id="PRO_5045904019" evidence="1">
    <location>
        <begin position="20"/>
        <end position="315"/>
    </location>
</feature>
<dbReference type="Proteomes" id="UP000003257">
    <property type="component" value="Unassembled WGS sequence"/>
</dbReference>
<gene>
    <name evidence="3" type="ORF">OIHEL45_15289</name>
</gene>
<feature type="signal peptide" evidence="1">
    <location>
        <begin position="1"/>
        <end position="19"/>
    </location>
</feature>
<dbReference type="InterPro" id="IPR027939">
    <property type="entry name" value="NMT1/THI5"/>
</dbReference>
<keyword evidence="1" id="KW-0732">Signal</keyword>
<dbReference type="SUPFAM" id="SSF53850">
    <property type="entry name" value="Periplasmic binding protein-like II"/>
    <property type="match status" value="1"/>
</dbReference>
<evidence type="ECO:0000259" key="2">
    <source>
        <dbReference type="Pfam" id="PF09084"/>
    </source>
</evidence>
<dbReference type="PANTHER" id="PTHR31528:SF3">
    <property type="entry name" value="THIAMINE BIOSYNTHESIS PROTEIN HI_0357-RELATED"/>
    <property type="match status" value="1"/>
</dbReference>
<dbReference type="RefSeq" id="WP_007120069.1">
    <property type="nucleotide sequence ID" value="NZ_ABID01000004.1"/>
</dbReference>
<dbReference type="CDD" id="cd13651">
    <property type="entry name" value="PBP2_ThiY"/>
    <property type="match status" value="1"/>
</dbReference>
<reference evidence="3 4" key="1">
    <citation type="submission" date="2007-11" db="EMBL/GenBank/DDBJ databases">
        <authorList>
            <person name="Wagner-Dobler I."/>
            <person name="Ferriera S."/>
            <person name="Johnson J."/>
            <person name="Kravitz S."/>
            <person name="Beeson K."/>
            <person name="Sutton G."/>
            <person name="Rogers Y.-H."/>
            <person name="Friedman R."/>
            <person name="Frazier M."/>
            <person name="Venter J.C."/>
        </authorList>
    </citation>
    <scope>NUCLEOTIDE SEQUENCE [LARGE SCALE GENOMIC DNA]</scope>
    <source>
        <strain evidence="3 4">HEL-45</strain>
    </source>
</reference>
<feature type="domain" description="SsuA/THI5-like" evidence="2">
    <location>
        <begin position="32"/>
        <end position="242"/>
    </location>
</feature>
<keyword evidence="3" id="KW-0449">Lipoprotein</keyword>
<protein>
    <submittedName>
        <fullName evidence="3">NLPA lipoprotein</fullName>
    </submittedName>
</protein>
<evidence type="ECO:0000313" key="3">
    <source>
        <dbReference type="EMBL" id="EDQ04305.1"/>
    </source>
</evidence>
<name>A0ABP2D7S7_9RHOB</name>
<accession>A0ABP2D7S7</accession>
<dbReference type="InterPro" id="IPR015168">
    <property type="entry name" value="SsuA/THI5"/>
</dbReference>
<dbReference type="PANTHER" id="PTHR31528">
    <property type="entry name" value="4-AMINO-5-HYDROXYMETHYL-2-METHYLPYRIMIDINE PHOSPHATE SYNTHASE THI11-RELATED"/>
    <property type="match status" value="1"/>
</dbReference>
<organism evidence="3 4">
    <name type="scientific">Sulfitobacter indolifex HEL-45</name>
    <dbReference type="NCBI Taxonomy" id="391624"/>
    <lineage>
        <taxon>Bacteria</taxon>
        <taxon>Pseudomonadati</taxon>
        <taxon>Pseudomonadota</taxon>
        <taxon>Alphaproteobacteria</taxon>
        <taxon>Rhodobacterales</taxon>
        <taxon>Roseobacteraceae</taxon>
        <taxon>Sulfitobacter</taxon>
    </lineage>
</organism>